<feature type="compositionally biased region" description="Polar residues" evidence="1">
    <location>
        <begin position="62"/>
        <end position="78"/>
    </location>
</feature>
<gene>
    <name evidence="2" type="ORF">SERLADRAFT_469218</name>
</gene>
<dbReference type="GeneID" id="18819559"/>
<proteinExistence type="predicted"/>
<feature type="compositionally biased region" description="Polar residues" evidence="1">
    <location>
        <begin position="91"/>
        <end position="100"/>
    </location>
</feature>
<evidence type="ECO:0000256" key="1">
    <source>
        <dbReference type="SAM" id="MobiDB-lite"/>
    </source>
</evidence>
<dbReference type="EMBL" id="GL945435">
    <property type="protein sequence ID" value="EGO23367.1"/>
    <property type="molecule type" value="Genomic_DNA"/>
</dbReference>
<dbReference type="RefSeq" id="XP_007319129.1">
    <property type="nucleotide sequence ID" value="XM_007319067.1"/>
</dbReference>
<evidence type="ECO:0000313" key="2">
    <source>
        <dbReference type="EMBL" id="EGO23367.1"/>
    </source>
</evidence>
<feature type="compositionally biased region" description="Low complexity" evidence="1">
    <location>
        <begin position="17"/>
        <end position="44"/>
    </location>
</feature>
<feature type="non-terminal residue" evidence="2">
    <location>
        <position position="140"/>
    </location>
</feature>
<dbReference type="OrthoDB" id="2872628at2759"/>
<feature type="region of interest" description="Disordered" evidence="1">
    <location>
        <begin position="1"/>
        <end position="100"/>
    </location>
</feature>
<sequence>MPFTSTPFDPAPPVLNSTITRTTTSIPFTDHPTASTPFLSSTSPPSSPPSSKFVQNMALANPSVSILSPSGTQMTSGRSHPPSPPHPTHELASSPSAMRENLSLTDEQADFVHSLYNNNVPASAIARVMERMIADRGPHT</sequence>
<dbReference type="HOGENOM" id="CLU_1839986_0_0_1"/>
<dbReference type="Proteomes" id="UP000008064">
    <property type="component" value="Unassembled WGS sequence"/>
</dbReference>
<reference evidence="2" key="1">
    <citation type="submission" date="2011-04" db="EMBL/GenBank/DDBJ databases">
        <title>Evolution of plant cell wall degrading machinery underlies the functional diversity of forest fungi.</title>
        <authorList>
            <consortium name="US DOE Joint Genome Institute (JGI-PGF)"/>
            <person name="Eastwood D.C."/>
            <person name="Floudas D."/>
            <person name="Binder M."/>
            <person name="Majcherczyk A."/>
            <person name="Schneider P."/>
            <person name="Aerts A."/>
            <person name="Asiegbu F.O."/>
            <person name="Baker S.E."/>
            <person name="Barry K."/>
            <person name="Bendiksby M."/>
            <person name="Blumentritt M."/>
            <person name="Coutinho P.M."/>
            <person name="Cullen D."/>
            <person name="Cullen D."/>
            <person name="Gathman A."/>
            <person name="Goodell B."/>
            <person name="Henrissat B."/>
            <person name="Ihrmark K."/>
            <person name="Kauserud H."/>
            <person name="Kohler A."/>
            <person name="LaButti K."/>
            <person name="Lapidus A."/>
            <person name="Lavin J.L."/>
            <person name="Lee Y.-H."/>
            <person name="Lindquist E."/>
            <person name="Lilly W."/>
            <person name="Lucas S."/>
            <person name="Morin E."/>
            <person name="Murat C."/>
            <person name="Oguiza J.A."/>
            <person name="Park J."/>
            <person name="Pisabarro A.G."/>
            <person name="Riley R."/>
            <person name="Rosling A."/>
            <person name="Salamov A."/>
            <person name="Schmidt O."/>
            <person name="Schmutz J."/>
            <person name="Skrede I."/>
            <person name="Stenlid J."/>
            <person name="Wiebenga A."/>
            <person name="Xie X."/>
            <person name="Kues U."/>
            <person name="Hibbett D.S."/>
            <person name="Hoffmeister D."/>
            <person name="Hogberg N."/>
            <person name="Martin F."/>
            <person name="Grigoriev I.V."/>
            <person name="Watkinson S.C."/>
        </authorList>
    </citation>
    <scope>NUCLEOTIDE SEQUENCE</scope>
    <source>
        <strain evidence="2">S7.9</strain>
    </source>
</reference>
<name>F8NZN6_SERL9</name>
<organism>
    <name type="scientific">Serpula lacrymans var. lacrymans (strain S7.9)</name>
    <name type="common">Dry rot fungus</name>
    <dbReference type="NCBI Taxonomy" id="578457"/>
    <lineage>
        <taxon>Eukaryota</taxon>
        <taxon>Fungi</taxon>
        <taxon>Dikarya</taxon>
        <taxon>Basidiomycota</taxon>
        <taxon>Agaricomycotina</taxon>
        <taxon>Agaricomycetes</taxon>
        <taxon>Agaricomycetidae</taxon>
        <taxon>Boletales</taxon>
        <taxon>Coniophorineae</taxon>
        <taxon>Serpulaceae</taxon>
        <taxon>Serpula</taxon>
    </lineage>
</organism>
<dbReference type="AlphaFoldDB" id="F8NZN6"/>
<dbReference type="KEGG" id="sla:SERLADRAFT_469218"/>
<accession>F8NZN6</accession>
<protein>
    <submittedName>
        <fullName evidence="2">Uncharacterized protein</fullName>
    </submittedName>
</protein>